<dbReference type="InterPro" id="IPR043128">
    <property type="entry name" value="Rev_trsase/Diguanyl_cyclase"/>
</dbReference>
<dbReference type="InterPro" id="IPR001610">
    <property type="entry name" value="PAC"/>
</dbReference>
<dbReference type="SMART" id="SM00091">
    <property type="entry name" value="PAS"/>
    <property type="match status" value="1"/>
</dbReference>
<dbReference type="Gene3D" id="3.20.20.450">
    <property type="entry name" value="EAL domain"/>
    <property type="match status" value="1"/>
</dbReference>
<feature type="domain" description="PAC" evidence="2">
    <location>
        <begin position="881"/>
        <end position="935"/>
    </location>
</feature>
<feature type="domain" description="PAC" evidence="2">
    <location>
        <begin position="1003"/>
        <end position="1055"/>
    </location>
</feature>
<dbReference type="InterPro" id="IPR000014">
    <property type="entry name" value="PAS"/>
</dbReference>
<dbReference type="InterPro" id="IPR015943">
    <property type="entry name" value="WD40/YVTN_repeat-like_dom_sf"/>
</dbReference>
<dbReference type="Pfam" id="PF08448">
    <property type="entry name" value="PAS_4"/>
    <property type="match status" value="1"/>
</dbReference>
<dbReference type="PROSITE" id="PS50113">
    <property type="entry name" value="PAC"/>
    <property type="match status" value="2"/>
</dbReference>
<dbReference type="SUPFAM" id="SSF55073">
    <property type="entry name" value="Nucleotide cyclase"/>
    <property type="match status" value="1"/>
</dbReference>
<dbReference type="PROSITE" id="PS50887">
    <property type="entry name" value="GGDEF"/>
    <property type="match status" value="1"/>
</dbReference>
<dbReference type="InterPro" id="IPR029787">
    <property type="entry name" value="Nucleotide_cyclase"/>
</dbReference>
<dbReference type="SUPFAM" id="SSF63829">
    <property type="entry name" value="Calcium-dependent phosphotriesterase"/>
    <property type="match status" value="2"/>
</dbReference>
<dbReference type="Gene3D" id="2.60.40.10">
    <property type="entry name" value="Immunoglobulins"/>
    <property type="match status" value="1"/>
</dbReference>
<feature type="domain" description="PAS" evidence="1">
    <location>
        <begin position="932"/>
        <end position="987"/>
    </location>
</feature>
<dbReference type="CDD" id="cd01948">
    <property type="entry name" value="EAL"/>
    <property type="match status" value="1"/>
</dbReference>
<dbReference type="InterPro" id="IPR001633">
    <property type="entry name" value="EAL_dom"/>
</dbReference>
<dbReference type="PANTHER" id="PTHR44757">
    <property type="entry name" value="DIGUANYLATE CYCLASE DGCP"/>
    <property type="match status" value="1"/>
</dbReference>
<dbReference type="Gene3D" id="2.130.10.10">
    <property type="entry name" value="YVTN repeat-like/Quinoprotein amine dehydrogenase"/>
    <property type="match status" value="2"/>
</dbReference>
<dbReference type="EMBL" id="JACSDI010000004">
    <property type="protein sequence ID" value="MCG9964143.1"/>
    <property type="molecule type" value="Genomic_DNA"/>
</dbReference>
<dbReference type="PROSITE" id="PS50112">
    <property type="entry name" value="PAS"/>
    <property type="match status" value="1"/>
</dbReference>
<gene>
    <name evidence="5" type="ORF">H9J30_09480</name>
</gene>
<dbReference type="InterPro" id="IPR035919">
    <property type="entry name" value="EAL_sf"/>
</dbReference>
<evidence type="ECO:0000259" key="1">
    <source>
        <dbReference type="PROSITE" id="PS50112"/>
    </source>
</evidence>
<dbReference type="SMART" id="SM00267">
    <property type="entry name" value="GGDEF"/>
    <property type="match status" value="1"/>
</dbReference>
<evidence type="ECO:0000259" key="2">
    <source>
        <dbReference type="PROSITE" id="PS50113"/>
    </source>
</evidence>
<dbReference type="InterPro" id="IPR000160">
    <property type="entry name" value="GGDEF_dom"/>
</dbReference>
<dbReference type="CDD" id="cd00130">
    <property type="entry name" value="PAS"/>
    <property type="match status" value="2"/>
</dbReference>
<dbReference type="NCBIfam" id="TIGR00229">
    <property type="entry name" value="sensory_box"/>
    <property type="match status" value="1"/>
</dbReference>
<dbReference type="InterPro" id="IPR052155">
    <property type="entry name" value="Biofilm_reg_signaling"/>
</dbReference>
<dbReference type="InterPro" id="IPR013655">
    <property type="entry name" value="PAS_fold_3"/>
</dbReference>
<accession>A0ABS9QUV5</accession>
<feature type="domain" description="GGDEF" evidence="4">
    <location>
        <begin position="1087"/>
        <end position="1220"/>
    </location>
</feature>
<dbReference type="Gene3D" id="3.30.70.270">
    <property type="match status" value="1"/>
</dbReference>
<dbReference type="PANTHER" id="PTHR44757:SF2">
    <property type="entry name" value="BIOFILM ARCHITECTURE MAINTENANCE PROTEIN MBAA"/>
    <property type="match status" value="1"/>
</dbReference>
<evidence type="ECO:0000313" key="6">
    <source>
        <dbReference type="Proteomes" id="UP000829384"/>
    </source>
</evidence>
<keyword evidence="6" id="KW-1185">Reference proteome</keyword>
<proteinExistence type="predicted"/>
<dbReference type="InterPro" id="IPR035965">
    <property type="entry name" value="PAS-like_dom_sf"/>
</dbReference>
<dbReference type="Pfam" id="PF08447">
    <property type="entry name" value="PAS_3"/>
    <property type="match status" value="1"/>
</dbReference>
<evidence type="ECO:0000313" key="5">
    <source>
        <dbReference type="EMBL" id="MCG9964143.1"/>
    </source>
</evidence>
<dbReference type="PROSITE" id="PS50883">
    <property type="entry name" value="EAL"/>
    <property type="match status" value="1"/>
</dbReference>
<dbReference type="InterPro" id="IPR013783">
    <property type="entry name" value="Ig-like_fold"/>
</dbReference>
<dbReference type="NCBIfam" id="TIGR00254">
    <property type="entry name" value="GGDEF"/>
    <property type="match status" value="1"/>
</dbReference>
<dbReference type="InterPro" id="IPR000700">
    <property type="entry name" value="PAS-assoc_C"/>
</dbReference>
<dbReference type="SMART" id="SM00052">
    <property type="entry name" value="EAL"/>
    <property type="match status" value="1"/>
</dbReference>
<dbReference type="Pfam" id="PF00563">
    <property type="entry name" value="EAL"/>
    <property type="match status" value="1"/>
</dbReference>
<dbReference type="SUPFAM" id="SSF55785">
    <property type="entry name" value="PYP-like sensor domain (PAS domain)"/>
    <property type="match status" value="2"/>
</dbReference>
<dbReference type="Proteomes" id="UP000829384">
    <property type="component" value="Unassembled WGS sequence"/>
</dbReference>
<dbReference type="SUPFAM" id="SSF141868">
    <property type="entry name" value="EAL domain-like"/>
    <property type="match status" value="1"/>
</dbReference>
<name>A0ABS9QUV5_9GAMM</name>
<dbReference type="SMART" id="SM00086">
    <property type="entry name" value="PAC"/>
    <property type="match status" value="2"/>
</dbReference>
<dbReference type="Pfam" id="PF00990">
    <property type="entry name" value="GGDEF"/>
    <property type="match status" value="1"/>
</dbReference>
<dbReference type="Gene3D" id="3.30.450.20">
    <property type="entry name" value="PAS domain"/>
    <property type="match status" value="2"/>
</dbReference>
<evidence type="ECO:0000259" key="3">
    <source>
        <dbReference type="PROSITE" id="PS50883"/>
    </source>
</evidence>
<reference evidence="5 6" key="1">
    <citation type="submission" date="2020-08" db="EMBL/GenBank/DDBJ databases">
        <title>Whole genome sequence of Shewanella sp strain PS-2.</title>
        <authorList>
            <person name="Das S.K."/>
        </authorList>
    </citation>
    <scope>NUCLEOTIDE SEQUENCE [LARGE SCALE GENOMIC DNA]</scope>
    <source>
        <strain evidence="5 6">PS-2</strain>
    </source>
</reference>
<dbReference type="CDD" id="cd01949">
    <property type="entry name" value="GGDEF"/>
    <property type="match status" value="1"/>
</dbReference>
<protein>
    <submittedName>
        <fullName evidence="5">EAL domain-containing protein</fullName>
    </submittedName>
</protein>
<feature type="domain" description="EAL" evidence="3">
    <location>
        <begin position="1229"/>
        <end position="1484"/>
    </location>
</feature>
<sequence length="1491" mass="168673">MKKIIIHFLLASMLVFCSGLYPAWAGSFVQRVFTDRDGLEATSIRALTLDDHGFIWVATEQGLYRVSNSKVRRIDKTGSELRLADEFITTVVNIDRDLLLLSTNAATYLYNIAKNQFIQMGSPNLFPHFSGGVLISAVRKNAQEWRLLIDNGQIYDLSPSTLALTLVSQLPVNRDLPWRKLLSMPDGQFLVAGQFQLLLLNSAGEKVVDYQWTEPMGSILDILEDSKQRIWIATSRGVYRFEPQTLQISPVPELPDWSTAMVEGRHGEIWFSSRAGLLKWSPDTRQLENYQQELKAQANMETLKAILFDKSGLMWVGGSGDGLALLASQPDFILDTFTSEPPHELSDAMVWSVFASDEGVWVGASQLSFIARNSQKAMTIDIDGLKPHESIYGISDFIDHHLLVSTTSGLFVVDKRTLKGSSFAQWAHGSEAFKNKLIYSTYADPKLKGRFWVASATGLYFWEQGLFEPQPFNIDGPTGDDSPEPKRPTIRSLYRTSDGKLWISGRKVFGYIDEQNLFHDQRQLFSGLNSEPTIGHIEEISPGVMWFGSYERGLFEYHLQDGKLVSLTSQWQVNCSSVFFIQKTTNANIVACADSLIRQDRASGQIAMFTQLDGLISNEMNEGAYFYSPGAGLYIGTPEGVMHLDADKLTNRIADDHVMLESVSVYYDNNTQVSLLPQPMMVIKPGANMVSLQITNLDYLDDSPIQFKYRLRYQGDEDNYVLLQGESQINLAGLAAGEYVLEVLSQVNGIWSDKPFTFPFYVEQHWWLSQGFKGILLLVFSIIALSLAGYRQRQVRTFMAMNQALTESDDRLRQSLRGSDSDLWEWHRDTQCFYLDNRGYVLGNHANEIVLTLETLPVHPLDRENVLVQWNSMLSGDIDRFEAEYRYHRRDGNWGWLRVRGRPVARNKQTQEIERVAGIYSDITLRRQLEDEVSLLAQAFENTSEGVLILDVDENIRVTNHAAQHIIGSEQKSLVGLSFSQFVQMKDGLSTEVAQLLGQETSWTGERELVGQNGLVCPVWLNVSVMQSVNQNAIHYVVVFSDITERKRTEADLRRLANYDVLTGLPNRSLFSNRLMQSIQAAEQNGEKLALLFLDLDRFKHVNDSYGHSMGDALLVEASNRLQSCIGSEHLLCRFGGDEFVILLKNVKELTDINHLAEQLLAQIVAPFRLFGREFYISTSIGISIWPDDAMQPEAFIKNADLAMYHAKEEGRGNFKYYSSERNAQALYHLRLEADLRKAIERQEFELYYQPQIDILRGDKFIGMEALIRWHHPVDGFVRPDIFIKVAEACGLVVDIDRWVLRCACLDGARWVKQTTEPFKMSVNISAVHFRQPDFIDGVKKILAATGMPASSLCLEITEGVLMKELQVAKTHLKQLDDLGIEVAIDDFGTGYSSLAYLRNFEVDTLKIDRSFLIDIASNAADQAIVSSIIELARNLKLTVVAEGVETIEQLEQLFSRGCYIVQGYYFAKPMSVSDFDKYLQSQYPLDLLQS</sequence>
<dbReference type="RefSeq" id="WP_240130806.1">
    <property type="nucleotide sequence ID" value="NZ_JACSDI010000004.1"/>
</dbReference>
<evidence type="ECO:0000259" key="4">
    <source>
        <dbReference type="PROSITE" id="PS50887"/>
    </source>
</evidence>
<comment type="caution">
    <text evidence="5">The sequence shown here is derived from an EMBL/GenBank/DDBJ whole genome shotgun (WGS) entry which is preliminary data.</text>
</comment>
<dbReference type="InterPro" id="IPR013656">
    <property type="entry name" value="PAS_4"/>
</dbReference>
<organism evidence="5 6">
    <name type="scientific">Shewanella cutis</name>
    <dbReference type="NCBI Taxonomy" id="2766780"/>
    <lineage>
        <taxon>Bacteria</taxon>
        <taxon>Pseudomonadati</taxon>
        <taxon>Pseudomonadota</taxon>
        <taxon>Gammaproteobacteria</taxon>
        <taxon>Alteromonadales</taxon>
        <taxon>Shewanellaceae</taxon>
        <taxon>Shewanella</taxon>
    </lineage>
</organism>